<dbReference type="Gene3D" id="3.30.460.10">
    <property type="entry name" value="Beta Polymerase, domain 2"/>
    <property type="match status" value="1"/>
</dbReference>
<comment type="caution">
    <text evidence="1">The sequence shown here is derived from an EMBL/GenBank/DDBJ whole genome shotgun (WGS) entry which is preliminary data.</text>
</comment>
<dbReference type="Pfam" id="PF26128">
    <property type="entry name" value="Gad2"/>
    <property type="match status" value="1"/>
</dbReference>
<sequence>MKTKTIKKELNNVYSKWITSIDNKDLVDLIKKNIIITGGCIASMLLGEEVNDYDIYFATAETVAKVSEYYLKKAQEIDKSLETARIHYFNDEKVLCNMDDFINSKQGRLKIFIEGRGYISFDGKKRKLYEPIFISSNAIMLKGKIQVVLRFWGSPADIHKNYDFVHCMSYWTPRELVIPVDTAICLLTRELKYQGSRYPLTSIIRTRKFIRRGWKITAGEYLKMAAQLQEIDLFNPSVLEDQLIGVDISYFLMLIDEMKKAIEDSKVEIINSAYIIDLVDKIFNNEHDD</sequence>
<protein>
    <submittedName>
        <fullName evidence="1">Uncharacterized protein</fullName>
    </submittedName>
</protein>
<dbReference type="Proteomes" id="UP000176939">
    <property type="component" value="Unassembled WGS sequence"/>
</dbReference>
<organism evidence="1 2">
    <name type="scientific">Candidatus Woesebacteria bacterium RBG_13_36_22</name>
    <dbReference type="NCBI Taxonomy" id="1802478"/>
    <lineage>
        <taxon>Bacteria</taxon>
        <taxon>Candidatus Woeseibacteriota</taxon>
    </lineage>
</organism>
<accession>A0A1F7X194</accession>
<evidence type="ECO:0000313" key="2">
    <source>
        <dbReference type="Proteomes" id="UP000176939"/>
    </source>
</evidence>
<dbReference type="EMBL" id="MGFQ01000035">
    <property type="protein sequence ID" value="OGM08874.1"/>
    <property type="molecule type" value="Genomic_DNA"/>
</dbReference>
<dbReference type="InterPro" id="IPR043519">
    <property type="entry name" value="NT_sf"/>
</dbReference>
<name>A0A1F7X194_9BACT</name>
<evidence type="ECO:0000313" key="1">
    <source>
        <dbReference type="EMBL" id="OGM08874.1"/>
    </source>
</evidence>
<proteinExistence type="predicted"/>
<reference evidence="1 2" key="1">
    <citation type="journal article" date="2016" name="Nat. Commun.">
        <title>Thousands of microbial genomes shed light on interconnected biogeochemical processes in an aquifer system.</title>
        <authorList>
            <person name="Anantharaman K."/>
            <person name="Brown C.T."/>
            <person name="Hug L.A."/>
            <person name="Sharon I."/>
            <person name="Castelle C.J."/>
            <person name="Probst A.J."/>
            <person name="Thomas B.C."/>
            <person name="Singh A."/>
            <person name="Wilkins M.J."/>
            <person name="Karaoz U."/>
            <person name="Brodie E.L."/>
            <person name="Williams K.H."/>
            <person name="Hubbard S.S."/>
            <person name="Banfield J.F."/>
        </authorList>
    </citation>
    <scope>NUCLEOTIDE SEQUENCE [LARGE SCALE GENOMIC DNA]</scope>
</reference>
<gene>
    <name evidence="1" type="ORF">A2Z67_02595</name>
</gene>
<dbReference type="AlphaFoldDB" id="A0A1F7X194"/>